<gene>
    <name evidence="10" type="ORF">KUTeg_000411</name>
</gene>
<feature type="transmembrane region" description="Helical" evidence="8">
    <location>
        <begin position="745"/>
        <end position="764"/>
    </location>
</feature>
<keyword evidence="6 8" id="KW-0472">Membrane</keyword>
<feature type="transmembrane region" description="Helical" evidence="8">
    <location>
        <begin position="269"/>
        <end position="287"/>
    </location>
</feature>
<dbReference type="Pfam" id="PF07648">
    <property type="entry name" value="Kazal_2"/>
    <property type="match status" value="1"/>
</dbReference>
<feature type="transmembrane region" description="Helical" evidence="8">
    <location>
        <begin position="439"/>
        <end position="458"/>
    </location>
</feature>
<comment type="subcellular location">
    <subcellularLocation>
        <location evidence="1">Cell membrane</location>
        <topology evidence="1">Multi-pass membrane protein</topology>
    </subcellularLocation>
</comment>
<organism evidence="10 11">
    <name type="scientific">Tegillarca granosa</name>
    <name type="common">Malaysian cockle</name>
    <name type="synonym">Anadara granosa</name>
    <dbReference type="NCBI Taxonomy" id="220873"/>
    <lineage>
        <taxon>Eukaryota</taxon>
        <taxon>Metazoa</taxon>
        <taxon>Spiralia</taxon>
        <taxon>Lophotrochozoa</taxon>
        <taxon>Mollusca</taxon>
        <taxon>Bivalvia</taxon>
        <taxon>Autobranchia</taxon>
        <taxon>Pteriomorphia</taxon>
        <taxon>Arcoida</taxon>
        <taxon>Arcoidea</taxon>
        <taxon>Arcidae</taxon>
        <taxon>Tegillarca</taxon>
    </lineage>
</organism>
<feature type="transmembrane region" description="Helical" evidence="8">
    <location>
        <begin position="598"/>
        <end position="615"/>
    </location>
</feature>
<feature type="transmembrane region" description="Helical" evidence="8">
    <location>
        <begin position="563"/>
        <end position="586"/>
    </location>
</feature>
<dbReference type="InterPro" id="IPR004156">
    <property type="entry name" value="OATP"/>
</dbReference>
<keyword evidence="11" id="KW-1185">Reference proteome</keyword>
<dbReference type="Gene3D" id="1.20.1250.20">
    <property type="entry name" value="MFS general substrate transporter like domains"/>
    <property type="match status" value="2"/>
</dbReference>
<evidence type="ECO:0000256" key="3">
    <source>
        <dbReference type="ARBA" id="ARBA00022475"/>
    </source>
</evidence>
<dbReference type="Gene3D" id="3.30.60.30">
    <property type="match status" value="1"/>
</dbReference>
<dbReference type="Pfam" id="PF03137">
    <property type="entry name" value="OATP"/>
    <property type="match status" value="3"/>
</dbReference>
<feature type="transmembrane region" description="Helical" evidence="8">
    <location>
        <begin position="506"/>
        <end position="527"/>
    </location>
</feature>
<evidence type="ECO:0000256" key="8">
    <source>
        <dbReference type="SAM" id="Phobius"/>
    </source>
</evidence>
<feature type="domain" description="Kazal-like" evidence="9">
    <location>
        <begin position="669"/>
        <end position="723"/>
    </location>
</feature>
<feature type="transmembrane region" description="Helical" evidence="8">
    <location>
        <begin position="627"/>
        <end position="649"/>
    </location>
</feature>
<protein>
    <recommendedName>
        <fullName evidence="9">Kazal-like domain-containing protein</fullName>
    </recommendedName>
</protein>
<evidence type="ECO:0000313" key="11">
    <source>
        <dbReference type="Proteomes" id="UP001217089"/>
    </source>
</evidence>
<reference evidence="10 11" key="1">
    <citation type="submission" date="2022-12" db="EMBL/GenBank/DDBJ databases">
        <title>Chromosome-level genome of Tegillarca granosa.</title>
        <authorList>
            <person name="Kim J."/>
        </authorList>
    </citation>
    <scope>NUCLEOTIDE SEQUENCE [LARGE SCALE GENOMIC DNA]</scope>
    <source>
        <strain evidence="10">Teg-2019</strain>
        <tissue evidence="10">Adductor muscle</tissue>
    </source>
</reference>
<keyword evidence="7" id="KW-1015">Disulfide bond</keyword>
<dbReference type="SUPFAM" id="SSF100895">
    <property type="entry name" value="Kazal-type serine protease inhibitors"/>
    <property type="match status" value="1"/>
</dbReference>
<dbReference type="SUPFAM" id="SSF103473">
    <property type="entry name" value="MFS general substrate transporter"/>
    <property type="match status" value="2"/>
</dbReference>
<dbReference type="InterPro" id="IPR036259">
    <property type="entry name" value="MFS_trans_sf"/>
</dbReference>
<evidence type="ECO:0000259" key="9">
    <source>
        <dbReference type="PROSITE" id="PS51465"/>
    </source>
</evidence>
<dbReference type="Proteomes" id="UP001217089">
    <property type="component" value="Unassembled WGS sequence"/>
</dbReference>
<evidence type="ECO:0000313" key="10">
    <source>
        <dbReference type="EMBL" id="KAJ8321940.1"/>
    </source>
</evidence>
<evidence type="ECO:0000256" key="4">
    <source>
        <dbReference type="ARBA" id="ARBA00022692"/>
    </source>
</evidence>
<feature type="transmembrane region" description="Helical" evidence="8">
    <location>
        <begin position="371"/>
        <end position="392"/>
    </location>
</feature>
<evidence type="ECO:0000256" key="7">
    <source>
        <dbReference type="ARBA" id="ARBA00023157"/>
    </source>
</evidence>
<evidence type="ECO:0000256" key="1">
    <source>
        <dbReference type="ARBA" id="ARBA00004651"/>
    </source>
</evidence>
<feature type="transmembrane region" description="Helical" evidence="8">
    <location>
        <begin position="45"/>
        <end position="66"/>
    </location>
</feature>
<feature type="transmembrane region" description="Helical" evidence="8">
    <location>
        <begin position="164"/>
        <end position="191"/>
    </location>
</feature>
<dbReference type="PANTHER" id="PTHR11388:SF100">
    <property type="entry name" value="SOLUTE CARRIER ORGANIC ANION TRANSPORTER FAMILY MEMBER 4A1"/>
    <property type="match status" value="1"/>
</dbReference>
<name>A0ABQ9G092_TEGGR</name>
<dbReference type="InterPro" id="IPR002350">
    <property type="entry name" value="Kazal_dom"/>
</dbReference>
<comment type="caution">
    <text evidence="10">The sequence shown here is derived from an EMBL/GenBank/DDBJ whole genome shotgun (WGS) entry which is preliminary data.</text>
</comment>
<evidence type="ECO:0000256" key="6">
    <source>
        <dbReference type="ARBA" id="ARBA00023136"/>
    </source>
</evidence>
<accession>A0ABQ9G092</accession>
<dbReference type="InterPro" id="IPR036058">
    <property type="entry name" value="Kazal_dom_sf"/>
</dbReference>
<feature type="transmembrane region" description="Helical" evidence="8">
    <location>
        <begin position="478"/>
        <end position="499"/>
    </location>
</feature>
<keyword evidence="3" id="KW-1003">Cell membrane</keyword>
<keyword evidence="5 8" id="KW-1133">Transmembrane helix</keyword>
<feature type="transmembrane region" description="Helical" evidence="8">
    <location>
        <begin position="128"/>
        <end position="152"/>
    </location>
</feature>
<comment type="similarity">
    <text evidence="2">Belongs to the organo anion transporter (TC 2.A.60) family.</text>
</comment>
<evidence type="ECO:0000256" key="5">
    <source>
        <dbReference type="ARBA" id="ARBA00022989"/>
    </source>
</evidence>
<dbReference type="PANTHER" id="PTHR11388">
    <property type="entry name" value="ORGANIC ANION TRANSPORTER"/>
    <property type="match status" value="1"/>
</dbReference>
<dbReference type="EMBL" id="JARBDR010000018">
    <property type="protein sequence ID" value="KAJ8321940.1"/>
    <property type="molecule type" value="Genomic_DNA"/>
</dbReference>
<feature type="transmembrane region" description="Helical" evidence="8">
    <location>
        <begin position="211"/>
        <end position="233"/>
    </location>
</feature>
<evidence type="ECO:0000256" key="2">
    <source>
        <dbReference type="ARBA" id="ARBA00009657"/>
    </source>
</evidence>
<keyword evidence="4 8" id="KW-0812">Transmembrane</keyword>
<proteinExistence type="inferred from homology"/>
<feature type="transmembrane region" description="Helical" evidence="8">
    <location>
        <begin position="73"/>
        <end position="94"/>
    </location>
</feature>
<sequence>MLVTHREHTCNQHFTEMGMIVNGFINVVISNLEKRYELSSTETGLIASFYDIATVLCLIPVSYFGGLGCKPRYIGIGVFFMGVGSFIFALPQFVSGIYQPLDDGDIICNGTTTVSSCDQNSGLSDYKYVFFLAQILLGIGASPLYTLGITYLDDNLSVRSSALYIGIYSALVVFGPAIGYLAGGAFLELYVDIDKVDLSSISLKPTSARYVGAWWIGFLISSVLALVIAYPLCGFPSSLPVFMPKFVETQFSLKASTAATYVVIGKLRLALVLSMLCVVSCLAFLVHCDDLPFAGVNLLYGESPKNGSMEFIGKFEPSPCNSDCHCTLENYNPVCGPILFGKLIDMACKLWQSNCDNNGSCFFYNKKTMSYSLLAVGISGKALYAFFTFLSIQFYRPTEDEKEASLSAEITFNKENCETCGWGPLKPTWCQRFRNPPCVLVWLCFAGAIQGMVVNGFVNVVISSVERRYELSSTESGFIASSYDVAVVLCLLPITYFGGFGCKPRYLGIGLFIIGLGSFVFTIPHYVVGVYTPGTGDESALCSSNSSSTQCTPLDSKLSDLKYFFYLGQFLHGIGATPLYTLGYTYLFENLPLRSSSLYFALLVGGFSTFSPKFIESQFSVTSSTAALYVGAVTIPAGGGGTLLGGYLIKRFNLRVRGIIKITKGFLGSFEKGTCNANCNCGLENYKPVCGIDGVTYYSPCHAGCEVEISGDKMKYHNCSCLTYYKSNTSLLEYTAQADRCKSDCWYLPLFLPIFTVMVFLTFIPETMAVAATLRCLPQEERSVGMGVQSVIARCLGSIPGPVLKCLFCYFLGSIPGPVLKCLFCYF</sequence>
<dbReference type="PROSITE" id="PS51465">
    <property type="entry name" value="KAZAL_2"/>
    <property type="match status" value="1"/>
</dbReference>